<dbReference type="RefSeq" id="WP_115748176.1">
    <property type="nucleotide sequence ID" value="NZ_PIOD01000002.1"/>
</dbReference>
<feature type="chain" id="PRO_5017765946" description="DUF4352 domain-containing protein" evidence="2">
    <location>
        <begin position="23"/>
        <end position="200"/>
    </location>
</feature>
<organism evidence="3 4">
    <name type="scientific">Oceanobacillus chungangensis</name>
    <dbReference type="NCBI Taxonomy" id="1229152"/>
    <lineage>
        <taxon>Bacteria</taxon>
        <taxon>Bacillati</taxon>
        <taxon>Bacillota</taxon>
        <taxon>Bacilli</taxon>
        <taxon>Bacillales</taxon>
        <taxon>Bacillaceae</taxon>
        <taxon>Oceanobacillus</taxon>
    </lineage>
</organism>
<dbReference type="Proteomes" id="UP000256520">
    <property type="component" value="Unassembled WGS sequence"/>
</dbReference>
<dbReference type="OrthoDB" id="2721848at2"/>
<name>A0A3D8PZU7_9BACI</name>
<dbReference type="AlphaFoldDB" id="A0A3D8PZU7"/>
<evidence type="ECO:0000313" key="4">
    <source>
        <dbReference type="Proteomes" id="UP000256520"/>
    </source>
</evidence>
<feature type="region of interest" description="Disordered" evidence="1">
    <location>
        <begin position="24"/>
        <end position="52"/>
    </location>
</feature>
<keyword evidence="2" id="KW-0732">Signal</keyword>
<evidence type="ECO:0008006" key="5">
    <source>
        <dbReference type="Google" id="ProtNLM"/>
    </source>
</evidence>
<proteinExistence type="predicted"/>
<keyword evidence="4" id="KW-1185">Reference proteome</keyword>
<feature type="signal peptide" evidence="2">
    <location>
        <begin position="1"/>
        <end position="22"/>
    </location>
</feature>
<reference evidence="4" key="1">
    <citation type="submission" date="2017-11" db="EMBL/GenBank/DDBJ databases">
        <authorList>
            <person name="Zhu W."/>
        </authorList>
    </citation>
    <scope>NUCLEOTIDE SEQUENCE [LARGE SCALE GENOMIC DNA]</scope>
    <source>
        <strain evidence="4">CAU 1051</strain>
    </source>
</reference>
<evidence type="ECO:0000256" key="1">
    <source>
        <dbReference type="SAM" id="MobiDB-lite"/>
    </source>
</evidence>
<protein>
    <recommendedName>
        <fullName evidence="5">DUF4352 domain-containing protein</fullName>
    </recommendedName>
</protein>
<dbReference type="PROSITE" id="PS51257">
    <property type="entry name" value="PROKAR_LIPOPROTEIN"/>
    <property type="match status" value="1"/>
</dbReference>
<gene>
    <name evidence="3" type="ORF">CWR45_02275</name>
</gene>
<accession>A0A3D8PZU7</accession>
<comment type="caution">
    <text evidence="3">The sequence shown here is derived from an EMBL/GenBank/DDBJ whole genome shotgun (WGS) entry which is preliminary data.</text>
</comment>
<feature type="compositionally biased region" description="Acidic residues" evidence="1">
    <location>
        <begin position="35"/>
        <end position="52"/>
    </location>
</feature>
<sequence length="200" mass="21875">MKKVLTLLMILVAITLFISACGDDMEPTNNTTPAESEDNTSEEESFSSENDLNIEAEDQLDLRIGDKGTFDTTIGQFEITLDGAKIIKEKLDGEESQLDDLLLLDLTVKNISGETMLLEDILESTIVKDNLEHSGNHDASGYFDSVKGLTGEIADGEIISGQFITDINERDEYYLVQDSGAVSIGTTNQVMWTIPASEAQ</sequence>
<evidence type="ECO:0000256" key="2">
    <source>
        <dbReference type="SAM" id="SignalP"/>
    </source>
</evidence>
<dbReference type="EMBL" id="PIOD01000002">
    <property type="protein sequence ID" value="RDW21720.1"/>
    <property type="molecule type" value="Genomic_DNA"/>
</dbReference>
<evidence type="ECO:0000313" key="3">
    <source>
        <dbReference type="EMBL" id="RDW21720.1"/>
    </source>
</evidence>